<reference evidence="2" key="1">
    <citation type="journal article" date="2020" name="Stud. Mycol.">
        <title>101 Dothideomycetes genomes: a test case for predicting lifestyles and emergence of pathogens.</title>
        <authorList>
            <person name="Haridas S."/>
            <person name="Albert R."/>
            <person name="Binder M."/>
            <person name="Bloem J."/>
            <person name="Labutti K."/>
            <person name="Salamov A."/>
            <person name="Andreopoulos B."/>
            <person name="Baker S."/>
            <person name="Barry K."/>
            <person name="Bills G."/>
            <person name="Bluhm B."/>
            <person name="Cannon C."/>
            <person name="Castanera R."/>
            <person name="Culley D."/>
            <person name="Daum C."/>
            <person name="Ezra D."/>
            <person name="Gonzalez J."/>
            <person name="Henrissat B."/>
            <person name="Kuo A."/>
            <person name="Liang C."/>
            <person name="Lipzen A."/>
            <person name="Lutzoni F."/>
            <person name="Magnuson J."/>
            <person name="Mondo S."/>
            <person name="Nolan M."/>
            <person name="Ohm R."/>
            <person name="Pangilinan J."/>
            <person name="Park H.-J."/>
            <person name="Ramirez L."/>
            <person name="Alfaro M."/>
            <person name="Sun H."/>
            <person name="Tritt A."/>
            <person name="Yoshinaga Y."/>
            <person name="Zwiers L.-H."/>
            <person name="Turgeon B."/>
            <person name="Goodwin S."/>
            <person name="Spatafora J."/>
            <person name="Crous P."/>
            <person name="Grigoriev I."/>
        </authorList>
    </citation>
    <scope>NUCLEOTIDE SEQUENCE</scope>
    <source>
        <strain evidence="2">CBS 122368</strain>
    </source>
</reference>
<dbReference type="EMBL" id="ML987192">
    <property type="protein sequence ID" value="KAF2252455.1"/>
    <property type="molecule type" value="Genomic_DNA"/>
</dbReference>
<sequence length="155" mass="16495">MANPNPNPDRNRQKPQHNYLLPAQWHPVTSAPASSGTTSTTSGTSSNPRASQSGPPTNTQFRHYQPTPPQQQTTTTERYQITAPFQIPRMPHSWPYPAARREGGEGGVGAAEQGTVPIDPRLLGSREGASPGPAPPSGWKRSGPQSGWPPSSGGQ</sequence>
<keyword evidence="3" id="KW-1185">Reference proteome</keyword>
<organism evidence="2 3">
    <name type="scientific">Trematosphaeria pertusa</name>
    <dbReference type="NCBI Taxonomy" id="390896"/>
    <lineage>
        <taxon>Eukaryota</taxon>
        <taxon>Fungi</taxon>
        <taxon>Dikarya</taxon>
        <taxon>Ascomycota</taxon>
        <taxon>Pezizomycotina</taxon>
        <taxon>Dothideomycetes</taxon>
        <taxon>Pleosporomycetidae</taxon>
        <taxon>Pleosporales</taxon>
        <taxon>Massarineae</taxon>
        <taxon>Trematosphaeriaceae</taxon>
        <taxon>Trematosphaeria</taxon>
    </lineage>
</organism>
<dbReference type="RefSeq" id="XP_033687459.1">
    <property type="nucleotide sequence ID" value="XM_033833003.1"/>
</dbReference>
<name>A0A6A6IPJ8_9PLEO</name>
<evidence type="ECO:0000313" key="2">
    <source>
        <dbReference type="EMBL" id="KAF2252455.1"/>
    </source>
</evidence>
<feature type="compositionally biased region" description="Polar residues" evidence="1">
    <location>
        <begin position="47"/>
        <end position="62"/>
    </location>
</feature>
<feature type="compositionally biased region" description="Low complexity" evidence="1">
    <location>
        <begin position="142"/>
        <end position="155"/>
    </location>
</feature>
<evidence type="ECO:0000313" key="3">
    <source>
        <dbReference type="Proteomes" id="UP000800094"/>
    </source>
</evidence>
<gene>
    <name evidence="2" type="ORF">BU26DRAFT_562194</name>
</gene>
<dbReference type="Proteomes" id="UP000800094">
    <property type="component" value="Unassembled WGS sequence"/>
</dbReference>
<feature type="compositionally biased region" description="Low complexity" evidence="1">
    <location>
        <begin position="29"/>
        <end position="46"/>
    </location>
</feature>
<protein>
    <submittedName>
        <fullName evidence="2">Uncharacterized protein</fullName>
    </submittedName>
</protein>
<dbReference type="GeneID" id="54586333"/>
<dbReference type="AlphaFoldDB" id="A0A6A6IPJ8"/>
<evidence type="ECO:0000256" key="1">
    <source>
        <dbReference type="SAM" id="MobiDB-lite"/>
    </source>
</evidence>
<accession>A0A6A6IPJ8</accession>
<proteinExistence type="predicted"/>
<feature type="region of interest" description="Disordered" evidence="1">
    <location>
        <begin position="1"/>
        <end position="155"/>
    </location>
</feature>